<dbReference type="PANTHER" id="PTHR47685">
    <property type="entry name" value="MAGNESIUM TRANSPORT PROTEIN CORA"/>
    <property type="match status" value="1"/>
</dbReference>
<dbReference type="PANTHER" id="PTHR47685:SF1">
    <property type="entry name" value="MAGNESIUM TRANSPORT PROTEIN CORA"/>
    <property type="match status" value="1"/>
</dbReference>
<comment type="caution">
    <text evidence="1">The sequence shown here is derived from an EMBL/GenBank/DDBJ whole genome shotgun (WGS) entry which is preliminary data.</text>
</comment>
<evidence type="ECO:0000313" key="2">
    <source>
        <dbReference type="Proteomes" id="UP001338125"/>
    </source>
</evidence>
<keyword evidence="2" id="KW-1185">Reference proteome</keyword>
<reference evidence="1 2" key="1">
    <citation type="submission" date="2024-01" db="EMBL/GenBank/DDBJ databases">
        <title>Complete genome of Cladobotryum mycophilum ATHUM6906.</title>
        <authorList>
            <person name="Christinaki A.C."/>
            <person name="Myridakis A.I."/>
            <person name="Kouvelis V.N."/>
        </authorList>
    </citation>
    <scope>NUCLEOTIDE SEQUENCE [LARGE SCALE GENOMIC DNA]</scope>
    <source>
        <strain evidence="1 2">ATHUM6906</strain>
    </source>
</reference>
<gene>
    <name evidence="1" type="ORF">PT974_05367</name>
</gene>
<organism evidence="1 2">
    <name type="scientific">Cladobotryum mycophilum</name>
    <dbReference type="NCBI Taxonomy" id="491253"/>
    <lineage>
        <taxon>Eukaryota</taxon>
        <taxon>Fungi</taxon>
        <taxon>Dikarya</taxon>
        <taxon>Ascomycota</taxon>
        <taxon>Pezizomycotina</taxon>
        <taxon>Sordariomycetes</taxon>
        <taxon>Hypocreomycetidae</taxon>
        <taxon>Hypocreales</taxon>
        <taxon>Hypocreaceae</taxon>
        <taxon>Cladobotryum</taxon>
    </lineage>
</organism>
<dbReference type="InterPro" id="IPR050829">
    <property type="entry name" value="CorA_MIT"/>
</dbReference>
<proteinExistence type="predicted"/>
<evidence type="ECO:0000313" key="1">
    <source>
        <dbReference type="EMBL" id="KAK5991971.1"/>
    </source>
</evidence>
<dbReference type="EMBL" id="JAVFKD010000012">
    <property type="protein sequence ID" value="KAK5991971.1"/>
    <property type="molecule type" value="Genomic_DNA"/>
</dbReference>
<protein>
    <submittedName>
        <fullName evidence="1">Uncharacterized protein</fullName>
    </submittedName>
</protein>
<sequence length="132" mass="15329">MDIKSKDSPEQAVIQKPEKKSKVLKANTKLLNFITGRAPRGKIQVNDLVAVPRQKVENPHVNLIRGYGIPDETGQLGLQPRRTLDQYFYPYLDNTLHRDKDQVVYRYTNQHQNDAKIFMVDQLWLWILNGGK</sequence>
<name>A0ABR0SJR6_9HYPO</name>
<accession>A0ABR0SJR6</accession>
<dbReference type="Proteomes" id="UP001338125">
    <property type="component" value="Unassembled WGS sequence"/>
</dbReference>